<evidence type="ECO:0000256" key="1">
    <source>
        <dbReference type="ARBA" id="ARBA00023015"/>
    </source>
</evidence>
<evidence type="ECO:0000313" key="5">
    <source>
        <dbReference type="EMBL" id="GGB64586.1"/>
    </source>
</evidence>
<keyword evidence="1" id="KW-0805">Transcription regulation</keyword>
<reference evidence="6" key="1">
    <citation type="journal article" date="2019" name="Int. J. Syst. Evol. Microbiol.">
        <title>The Global Catalogue of Microorganisms (GCM) 10K type strain sequencing project: providing services to taxonomists for standard genome sequencing and annotation.</title>
        <authorList>
            <consortium name="The Broad Institute Genomics Platform"/>
            <consortium name="The Broad Institute Genome Sequencing Center for Infectious Disease"/>
            <person name="Wu L."/>
            <person name="Ma J."/>
        </authorList>
    </citation>
    <scope>NUCLEOTIDE SEQUENCE [LARGE SCALE GENOMIC DNA]</scope>
    <source>
        <strain evidence="6">CGMCC 1.15461</strain>
    </source>
</reference>
<comment type="caution">
    <text evidence="5">The sequence shown here is derived from an EMBL/GenBank/DDBJ whole genome shotgun (WGS) entry which is preliminary data.</text>
</comment>
<dbReference type="SUPFAM" id="SSF46689">
    <property type="entry name" value="Homeodomain-like"/>
    <property type="match status" value="1"/>
</dbReference>
<evidence type="ECO:0000259" key="4">
    <source>
        <dbReference type="PROSITE" id="PS01124"/>
    </source>
</evidence>
<protein>
    <submittedName>
        <fullName evidence="5">AraC family transcriptional regulator</fullName>
    </submittedName>
</protein>
<dbReference type="InterPro" id="IPR018060">
    <property type="entry name" value="HTH_AraC"/>
</dbReference>
<organism evidence="5 6">
    <name type="scientific">Flavobacterium suaedae</name>
    <dbReference type="NCBI Taxonomy" id="1767027"/>
    <lineage>
        <taxon>Bacteria</taxon>
        <taxon>Pseudomonadati</taxon>
        <taxon>Bacteroidota</taxon>
        <taxon>Flavobacteriia</taxon>
        <taxon>Flavobacteriales</taxon>
        <taxon>Flavobacteriaceae</taxon>
        <taxon>Flavobacterium</taxon>
    </lineage>
</organism>
<dbReference type="Pfam" id="PF12833">
    <property type="entry name" value="HTH_18"/>
    <property type="match status" value="1"/>
</dbReference>
<sequence length="284" mass="32139">MVLITALGDTGFQVRRLQLRGDAFTLAFLYGVQYFRYHIIVVTEGQLQINSDTQGLKAVAMDVCIVPPESYMKAAGGQTVIVWLVRFTETYLRQTLYTARNTTLTVLLEREELYSLKADEFHFQVICQLLLLLEKHQKQGTSQHAGTITTLTFNLLLNCLLELREHTGSRFTNAVRRKEQLTIAFLRLVEQQGGMHHDVGYYADVLCMTRGNLTKTVRQLTGKSPKALITVALVRLAKELLDGSEVPVYGIAEALHFGSSSAFVNFFRHHTGLTPEAYRNRKNR</sequence>
<dbReference type="InterPro" id="IPR009057">
    <property type="entry name" value="Homeodomain-like_sf"/>
</dbReference>
<dbReference type="PANTHER" id="PTHR43280:SF32">
    <property type="entry name" value="TRANSCRIPTIONAL REGULATORY PROTEIN"/>
    <property type="match status" value="1"/>
</dbReference>
<gene>
    <name evidence="5" type="ORF">GCM10007424_00590</name>
</gene>
<dbReference type="PROSITE" id="PS01124">
    <property type="entry name" value="HTH_ARAC_FAMILY_2"/>
    <property type="match status" value="1"/>
</dbReference>
<dbReference type="RefSeq" id="WP_188619225.1">
    <property type="nucleotide sequence ID" value="NZ_BMJE01000001.1"/>
</dbReference>
<dbReference type="Proteomes" id="UP000615760">
    <property type="component" value="Unassembled WGS sequence"/>
</dbReference>
<keyword evidence="3" id="KW-0804">Transcription</keyword>
<name>A0ABQ1JBA4_9FLAO</name>
<evidence type="ECO:0000313" key="6">
    <source>
        <dbReference type="Proteomes" id="UP000615760"/>
    </source>
</evidence>
<proteinExistence type="predicted"/>
<evidence type="ECO:0000256" key="2">
    <source>
        <dbReference type="ARBA" id="ARBA00023125"/>
    </source>
</evidence>
<dbReference type="EMBL" id="BMJE01000001">
    <property type="protein sequence ID" value="GGB64586.1"/>
    <property type="molecule type" value="Genomic_DNA"/>
</dbReference>
<feature type="domain" description="HTH araC/xylS-type" evidence="4">
    <location>
        <begin position="180"/>
        <end position="281"/>
    </location>
</feature>
<accession>A0ABQ1JBA4</accession>
<keyword evidence="6" id="KW-1185">Reference proteome</keyword>
<keyword evidence="2" id="KW-0238">DNA-binding</keyword>
<dbReference type="Gene3D" id="1.10.10.60">
    <property type="entry name" value="Homeodomain-like"/>
    <property type="match status" value="1"/>
</dbReference>
<dbReference type="SMART" id="SM00342">
    <property type="entry name" value="HTH_ARAC"/>
    <property type="match status" value="1"/>
</dbReference>
<evidence type="ECO:0000256" key="3">
    <source>
        <dbReference type="ARBA" id="ARBA00023163"/>
    </source>
</evidence>
<dbReference type="PANTHER" id="PTHR43280">
    <property type="entry name" value="ARAC-FAMILY TRANSCRIPTIONAL REGULATOR"/>
    <property type="match status" value="1"/>
</dbReference>